<comment type="cofactor">
    <cofactor evidence="5">
        <name>FAD</name>
        <dbReference type="ChEBI" id="CHEBI:57692"/>
    </cofactor>
    <text evidence="5">Binds 1 FAD per subunit.</text>
</comment>
<dbReference type="EMBL" id="JAFLRJ010000081">
    <property type="protein sequence ID" value="MBO0511978.1"/>
    <property type="molecule type" value="Genomic_DNA"/>
</dbReference>
<dbReference type="PRINTS" id="PR00368">
    <property type="entry name" value="FADPNR"/>
</dbReference>
<dbReference type="Pfam" id="PF07992">
    <property type="entry name" value="Pyr_redox_2"/>
    <property type="match status" value="1"/>
</dbReference>
<name>A0A939F4Y0_9ACTN</name>
<accession>A0A939F4Y0</accession>
<feature type="binding site" evidence="5">
    <location>
        <position position="270"/>
    </location>
    <ligand>
        <name>NAD(+)</name>
        <dbReference type="ChEBI" id="CHEBI:57540"/>
    </ligand>
</feature>
<evidence type="ECO:0000259" key="7">
    <source>
        <dbReference type="Pfam" id="PF02852"/>
    </source>
</evidence>
<dbReference type="InterPro" id="IPR004099">
    <property type="entry name" value="Pyr_nucl-diS_OxRdtase_dimer"/>
</dbReference>
<dbReference type="Pfam" id="PF02852">
    <property type="entry name" value="Pyr_redox_dim"/>
    <property type="match status" value="1"/>
</dbReference>
<dbReference type="InterPro" id="IPR023753">
    <property type="entry name" value="FAD/NAD-binding_dom"/>
</dbReference>
<dbReference type="GO" id="GO:0050660">
    <property type="term" value="F:flavin adenine dinucleotide binding"/>
    <property type="evidence" value="ECO:0007669"/>
    <property type="project" value="TreeGrafter"/>
</dbReference>
<evidence type="ECO:0000259" key="8">
    <source>
        <dbReference type="Pfam" id="PF07992"/>
    </source>
</evidence>
<evidence type="ECO:0000256" key="5">
    <source>
        <dbReference type="PIRSR" id="PIRSR000350-3"/>
    </source>
</evidence>
<dbReference type="Proteomes" id="UP000664167">
    <property type="component" value="Unassembled WGS sequence"/>
</dbReference>
<sequence>MTDATEYDVVVLGAGPVGENVADRTRAAGLSTAVVESELVGGECSYWACIPSKALLRPVIARADARRVPGLSQSVQGPLDAHAVLAHRDYYASHWKDDGQVGWLDSIGVDLYRGHGRLYGTKMVAVTSPDGEHHVLTARHVVVVATGSRAVLPTLPGLDTITPWTSREATSAQQAPGRLVIVGGGVVGVEMATVWQALGSQVTMLVRGDGLLPKMEPFAGSLVAEALAEAGADVRTGVSVASVERGADGITVTLEDGGSVTADEILFATGRAPRTDDIGLDTVGLEPGSWLSVDDSCRVDGSNWLYAVGDVNHRVLLTHQGKYQARVAGAAIAARAQQVPLLETDRWGAHAATADHDAVPQVVFTDPEVASAGRTLAEAEAAGLRVRAVDYDLSSVSGAGLYADGYRGHARMIVDLDREIVVGATFVGPGVGELLHSATVAIAGEVPIERLWHAVPAFPTISEVWLRLLETYRG</sequence>
<evidence type="ECO:0000256" key="3">
    <source>
        <dbReference type="ARBA" id="ARBA00022827"/>
    </source>
</evidence>
<evidence type="ECO:0000256" key="2">
    <source>
        <dbReference type="ARBA" id="ARBA00022630"/>
    </source>
</evidence>
<dbReference type="InterPro" id="IPR050151">
    <property type="entry name" value="Class-I_Pyr_Nuc-Dis_Oxidored"/>
</dbReference>
<feature type="binding site" evidence="5">
    <location>
        <position position="116"/>
    </location>
    <ligand>
        <name>FAD</name>
        <dbReference type="ChEBI" id="CHEBI:57692"/>
    </ligand>
</feature>
<evidence type="ECO:0000313" key="9">
    <source>
        <dbReference type="EMBL" id="MBO0511978.1"/>
    </source>
</evidence>
<keyword evidence="3 5" id="KW-0274">FAD</keyword>
<feature type="disulfide bond" description="Redox-active" evidence="6">
    <location>
        <begin position="44"/>
        <end position="49"/>
    </location>
</feature>
<dbReference type="PANTHER" id="PTHR22912:SF151">
    <property type="entry name" value="DIHYDROLIPOYL DEHYDROGENASE, MITOCHONDRIAL"/>
    <property type="match status" value="1"/>
</dbReference>
<dbReference type="InterPro" id="IPR001100">
    <property type="entry name" value="Pyr_nuc-diS_OxRdtase"/>
</dbReference>
<protein>
    <submittedName>
        <fullName evidence="9">NAD(P)/FAD-dependent oxidoreductase</fullName>
    </submittedName>
</protein>
<feature type="domain" description="FAD/NAD(P)-binding" evidence="8">
    <location>
        <begin position="7"/>
        <end position="321"/>
    </location>
</feature>
<dbReference type="AlphaFoldDB" id="A0A939F4Y0"/>
<evidence type="ECO:0000256" key="4">
    <source>
        <dbReference type="ARBA" id="ARBA00023027"/>
    </source>
</evidence>
<dbReference type="GO" id="GO:0006103">
    <property type="term" value="P:2-oxoglutarate metabolic process"/>
    <property type="evidence" value="ECO:0007669"/>
    <property type="project" value="TreeGrafter"/>
</dbReference>
<dbReference type="SUPFAM" id="SSF51905">
    <property type="entry name" value="FAD/NAD(P)-binding domain"/>
    <property type="match status" value="1"/>
</dbReference>
<dbReference type="RefSeq" id="WP_206961379.1">
    <property type="nucleotide sequence ID" value="NZ_BAAAJJ010000008.1"/>
</dbReference>
<dbReference type="PRINTS" id="PR00411">
    <property type="entry name" value="PNDRDTASEI"/>
</dbReference>
<gene>
    <name evidence="9" type="ORF">J0695_09145</name>
</gene>
<feature type="binding site" evidence="5">
    <location>
        <begin position="183"/>
        <end position="190"/>
    </location>
    <ligand>
        <name>NAD(+)</name>
        <dbReference type="ChEBI" id="CHEBI:57540"/>
    </ligand>
</feature>
<dbReference type="SUPFAM" id="SSF55424">
    <property type="entry name" value="FAD/NAD-linked reductases, dimerisation (C-terminal) domain"/>
    <property type="match status" value="1"/>
</dbReference>
<dbReference type="Gene3D" id="3.30.390.30">
    <property type="match status" value="1"/>
</dbReference>
<feature type="binding site" evidence="5">
    <location>
        <position position="310"/>
    </location>
    <ligand>
        <name>FAD</name>
        <dbReference type="ChEBI" id="CHEBI:57692"/>
    </ligand>
</feature>
<keyword evidence="10" id="KW-1185">Reference proteome</keyword>
<feature type="binding site" evidence="5">
    <location>
        <position position="53"/>
    </location>
    <ligand>
        <name>FAD</name>
        <dbReference type="ChEBI" id="CHEBI:57692"/>
    </ligand>
</feature>
<keyword evidence="5" id="KW-0547">Nucleotide-binding</keyword>
<dbReference type="Gene3D" id="3.50.50.60">
    <property type="entry name" value="FAD/NAD(P)-binding domain"/>
    <property type="match status" value="2"/>
</dbReference>
<comment type="caution">
    <text evidence="9">The sequence shown here is derived from an EMBL/GenBank/DDBJ whole genome shotgun (WGS) entry which is preliminary data.</text>
</comment>
<proteinExistence type="inferred from homology"/>
<dbReference type="GO" id="GO:0004148">
    <property type="term" value="F:dihydrolipoyl dehydrogenase (NADH) activity"/>
    <property type="evidence" value="ECO:0007669"/>
    <property type="project" value="TreeGrafter"/>
</dbReference>
<evidence type="ECO:0000256" key="6">
    <source>
        <dbReference type="PIRSR" id="PIRSR000350-4"/>
    </source>
</evidence>
<evidence type="ECO:0000256" key="1">
    <source>
        <dbReference type="ARBA" id="ARBA00007532"/>
    </source>
</evidence>
<keyword evidence="4 5" id="KW-0520">NAD</keyword>
<dbReference type="PANTHER" id="PTHR22912">
    <property type="entry name" value="DISULFIDE OXIDOREDUCTASE"/>
    <property type="match status" value="1"/>
</dbReference>
<feature type="domain" description="Pyridine nucleotide-disulphide oxidoreductase dimerisation" evidence="7">
    <location>
        <begin position="359"/>
        <end position="465"/>
    </location>
</feature>
<comment type="similarity">
    <text evidence="1">Belongs to the class-I pyridine nucleotide-disulfide oxidoreductase family.</text>
</comment>
<dbReference type="InterPro" id="IPR016156">
    <property type="entry name" value="FAD/NAD-linked_Rdtase_dimer_sf"/>
</dbReference>
<keyword evidence="2" id="KW-0285">Flavoprotein</keyword>
<organism evidence="9 10">
    <name type="scientific">Streptomyces beijiangensis</name>
    <dbReference type="NCBI Taxonomy" id="163361"/>
    <lineage>
        <taxon>Bacteria</taxon>
        <taxon>Bacillati</taxon>
        <taxon>Actinomycetota</taxon>
        <taxon>Actinomycetes</taxon>
        <taxon>Kitasatosporales</taxon>
        <taxon>Streptomycetaceae</taxon>
        <taxon>Streptomyces</taxon>
    </lineage>
</organism>
<reference evidence="9" key="1">
    <citation type="submission" date="2021-03" db="EMBL/GenBank/DDBJ databases">
        <title>Streptomyces poriferae sp. nov., a novel marine sponge-derived Actinobacteria species with anti-MRSA activity.</title>
        <authorList>
            <person name="Sandoval-Powers M."/>
            <person name="Kralova S."/>
            <person name="Nguyen G.-S."/>
            <person name="Fawwal D."/>
            <person name="Degnes K."/>
            <person name="Klinkenberg G."/>
            <person name="Sletta H."/>
            <person name="Wentzel A."/>
            <person name="Liles M.R."/>
        </authorList>
    </citation>
    <scope>NUCLEOTIDE SEQUENCE</scope>
    <source>
        <strain evidence="9">DSM 41794</strain>
    </source>
</reference>
<evidence type="ECO:0000313" key="10">
    <source>
        <dbReference type="Proteomes" id="UP000664167"/>
    </source>
</evidence>
<feature type="binding site" evidence="5">
    <location>
        <begin position="146"/>
        <end position="148"/>
    </location>
    <ligand>
        <name>FAD</name>
        <dbReference type="ChEBI" id="CHEBI:57692"/>
    </ligand>
</feature>
<dbReference type="PIRSF" id="PIRSF000350">
    <property type="entry name" value="Mercury_reductase_MerA"/>
    <property type="match status" value="1"/>
</dbReference>
<dbReference type="InterPro" id="IPR036188">
    <property type="entry name" value="FAD/NAD-bd_sf"/>
</dbReference>